<reference evidence="2" key="1">
    <citation type="submission" date="2014-01" db="EMBL/GenBank/DDBJ databases">
        <authorList>
            <person name="Aslett M."/>
        </authorList>
    </citation>
    <scope>NUCLEOTIDE SEQUENCE</scope>
</reference>
<feature type="compositionally biased region" description="Polar residues" evidence="1">
    <location>
        <begin position="39"/>
        <end position="49"/>
    </location>
</feature>
<dbReference type="EMBL" id="HG808095">
    <property type="protein sequence ID" value="CDW61182.1"/>
    <property type="molecule type" value="Genomic_DNA"/>
</dbReference>
<name>A0A077ZLK7_TRITR</name>
<evidence type="ECO:0000313" key="3">
    <source>
        <dbReference type="Proteomes" id="UP000030665"/>
    </source>
</evidence>
<dbReference type="Proteomes" id="UP000030665">
    <property type="component" value="Unassembled WGS sequence"/>
</dbReference>
<gene>
    <name evidence="2" type="ORF">TTRE_0000961901</name>
</gene>
<accession>A0A077ZLK7</accession>
<sequence length="67" mass="7150">MWYAQNSNSSECVKIIRQNGCSFEVQSDEGSGGDSRSRQASYCQSSSDGDCSKACGSVFENLPASVI</sequence>
<reference evidence="2" key="2">
    <citation type="submission" date="2014-03" db="EMBL/GenBank/DDBJ databases">
        <title>The whipworm genome and dual-species transcriptomics of an intimate host-pathogen interaction.</title>
        <authorList>
            <person name="Foth B.J."/>
            <person name="Tsai I.J."/>
            <person name="Reid A.J."/>
            <person name="Bancroft A.J."/>
            <person name="Nichol S."/>
            <person name="Tracey A."/>
            <person name="Holroyd N."/>
            <person name="Cotton J.A."/>
            <person name="Stanley E.J."/>
            <person name="Zarowiecki M."/>
            <person name="Liu J.Z."/>
            <person name="Huckvale T."/>
            <person name="Cooper P.J."/>
            <person name="Grencis R.K."/>
            <person name="Berriman M."/>
        </authorList>
    </citation>
    <scope>NUCLEOTIDE SEQUENCE [LARGE SCALE GENOMIC DNA]</scope>
</reference>
<evidence type="ECO:0000313" key="2">
    <source>
        <dbReference type="EMBL" id="CDW61182.1"/>
    </source>
</evidence>
<protein>
    <submittedName>
        <fullName evidence="2">Uncharacterized protein</fullName>
    </submittedName>
</protein>
<organism evidence="2 3">
    <name type="scientific">Trichuris trichiura</name>
    <name type="common">Whipworm</name>
    <name type="synonym">Trichocephalus trichiurus</name>
    <dbReference type="NCBI Taxonomy" id="36087"/>
    <lineage>
        <taxon>Eukaryota</taxon>
        <taxon>Metazoa</taxon>
        <taxon>Ecdysozoa</taxon>
        <taxon>Nematoda</taxon>
        <taxon>Enoplea</taxon>
        <taxon>Dorylaimia</taxon>
        <taxon>Trichinellida</taxon>
        <taxon>Trichuridae</taxon>
        <taxon>Trichuris</taxon>
    </lineage>
</organism>
<evidence type="ECO:0000256" key="1">
    <source>
        <dbReference type="SAM" id="MobiDB-lite"/>
    </source>
</evidence>
<dbReference type="AlphaFoldDB" id="A0A077ZLK7"/>
<proteinExistence type="predicted"/>
<dbReference type="OrthoDB" id="6136903at2759"/>
<keyword evidence="3" id="KW-1185">Reference proteome</keyword>
<feature type="region of interest" description="Disordered" evidence="1">
    <location>
        <begin position="26"/>
        <end position="51"/>
    </location>
</feature>